<sequence length="494" mass="58034">MNSNKKKKTENEYYILARSYEGLANKEKAGEYYRKLGEIHDRGGRQEKARNCYWKAFDLNNEELKYIDMLMWEGEYLKGMDVIKGKIGDNHEFKQILVAKLHELTVKRDLRRIKFEEQLEKIPQESEKDPTCYIAYAREEDVGKWLKGTLVQDLERAGIDIAVDFKNVQVGDSEFDHWESIREEDYVLLVATPLIKKRNERYKKGGISLSTKERDETVAIGVQLELMNNRVNDLEKLKTVIPILYKGDRTESIPTKLLERVKYQDVREEKNYYCEIVNVIGKIQDLKQNEIDRLTDKLEESFKEISFKCIQSEDETAVFQWKEDRENAWIKNRKRKKVNEETTKLERKILYNVPNIKNGFHGRKKELKKIKKIFNKNKIALITSSPRLGRVGKTELAKKYVIKSTEKGKYDQVFWISAEKLEKNLRGMIKELGIRVERTKSVEKQFTTAKRLLERSGKWLIVFDGVKERHAMKQYSPEAGGACLNNHSKRTGDI</sequence>
<accession>A0AAV7ZRJ5</accession>
<dbReference type="InterPro" id="IPR027417">
    <property type="entry name" value="P-loop_NTPase"/>
</dbReference>
<organism evidence="1 2">
    <name type="scientific">Anaeramoeba flamelloides</name>
    <dbReference type="NCBI Taxonomy" id="1746091"/>
    <lineage>
        <taxon>Eukaryota</taxon>
        <taxon>Metamonada</taxon>
        <taxon>Anaeramoebidae</taxon>
        <taxon>Anaeramoeba</taxon>
    </lineage>
</organism>
<dbReference type="InterPro" id="IPR035897">
    <property type="entry name" value="Toll_tir_struct_dom_sf"/>
</dbReference>
<dbReference type="Gene3D" id="3.40.50.10140">
    <property type="entry name" value="Toll/interleukin-1 receptor homology (TIR) domain"/>
    <property type="match status" value="1"/>
</dbReference>
<dbReference type="EMBL" id="JANTQA010000024">
    <property type="protein sequence ID" value="KAJ3443070.1"/>
    <property type="molecule type" value="Genomic_DNA"/>
</dbReference>
<gene>
    <name evidence="1" type="ORF">M0812_01533</name>
</gene>
<dbReference type="AlphaFoldDB" id="A0AAV7ZRJ5"/>
<proteinExistence type="predicted"/>
<reference evidence="1" key="1">
    <citation type="submission" date="2022-08" db="EMBL/GenBank/DDBJ databases">
        <title>Novel sulphate-reducing endosymbionts in the free-living metamonad Anaeramoeba.</title>
        <authorList>
            <person name="Jerlstrom-Hultqvist J."/>
            <person name="Cepicka I."/>
            <person name="Gallot-Lavallee L."/>
            <person name="Salas-Leiva D."/>
            <person name="Curtis B.A."/>
            <person name="Zahonova K."/>
            <person name="Pipaliya S."/>
            <person name="Dacks J."/>
            <person name="Roger A.J."/>
        </authorList>
    </citation>
    <scope>NUCLEOTIDE SEQUENCE</scope>
    <source>
        <strain evidence="1">Busselton2</strain>
    </source>
</reference>
<evidence type="ECO:0000313" key="1">
    <source>
        <dbReference type="EMBL" id="KAJ3443070.1"/>
    </source>
</evidence>
<dbReference type="Gene3D" id="3.40.50.300">
    <property type="entry name" value="P-loop containing nucleotide triphosphate hydrolases"/>
    <property type="match status" value="1"/>
</dbReference>
<comment type="caution">
    <text evidence="1">The sequence shown here is derived from an EMBL/GenBank/DDBJ whole genome shotgun (WGS) entry which is preliminary data.</text>
</comment>
<evidence type="ECO:0000313" key="2">
    <source>
        <dbReference type="Proteomes" id="UP001146793"/>
    </source>
</evidence>
<dbReference type="Proteomes" id="UP001146793">
    <property type="component" value="Unassembled WGS sequence"/>
</dbReference>
<dbReference type="SUPFAM" id="SSF52540">
    <property type="entry name" value="P-loop containing nucleoside triphosphate hydrolases"/>
    <property type="match status" value="1"/>
</dbReference>
<name>A0AAV7ZRJ5_9EUKA</name>
<dbReference type="SUPFAM" id="SSF81901">
    <property type="entry name" value="HCP-like"/>
    <property type="match status" value="1"/>
</dbReference>
<protein>
    <submittedName>
        <fullName evidence="1">Pfs nb-arc and tpr domain protein (Jcvi)</fullName>
    </submittedName>
</protein>